<feature type="compositionally biased region" description="Polar residues" evidence="1">
    <location>
        <begin position="383"/>
        <end position="394"/>
    </location>
</feature>
<dbReference type="InterPro" id="IPR058570">
    <property type="entry name" value="HROB_OB"/>
</dbReference>
<proteinExistence type="predicted"/>
<name>A0A6I9TJ58_SESIN</name>
<evidence type="ECO:0000313" key="3">
    <source>
        <dbReference type="Proteomes" id="UP000504604"/>
    </source>
</evidence>
<dbReference type="GO" id="GO:0000725">
    <property type="term" value="P:recombinational repair"/>
    <property type="evidence" value="ECO:0007669"/>
    <property type="project" value="InterPro"/>
</dbReference>
<feature type="compositionally biased region" description="Basic and acidic residues" evidence="1">
    <location>
        <begin position="372"/>
        <end position="382"/>
    </location>
</feature>
<dbReference type="Proteomes" id="UP000504604">
    <property type="component" value="Linkage group LG1"/>
</dbReference>
<dbReference type="OrthoDB" id="550780at2759"/>
<dbReference type="PANTHER" id="PTHR14523">
    <property type="entry name" value="UNCHARACTERIZED PROTEIN C17ORF53 HOMOLOG"/>
    <property type="match status" value="1"/>
</dbReference>
<feature type="region of interest" description="Disordered" evidence="1">
    <location>
        <begin position="21"/>
        <end position="77"/>
    </location>
</feature>
<gene>
    <name evidence="4" type="primary">LOC105166506</name>
</gene>
<evidence type="ECO:0000313" key="4">
    <source>
        <dbReference type="RefSeq" id="XP_011084189.1"/>
    </source>
</evidence>
<dbReference type="GeneID" id="105166506"/>
<dbReference type="PANTHER" id="PTHR14523:SF1">
    <property type="entry name" value="HOMOLOGOUS RECOMBINATION OB-FOLD PROTEIN"/>
    <property type="match status" value="1"/>
</dbReference>
<feature type="domain" description="Homologous recombination OB-fold protein OB-fold" evidence="2">
    <location>
        <begin position="173"/>
        <end position="258"/>
    </location>
</feature>
<feature type="region of interest" description="Disordered" evidence="1">
    <location>
        <begin position="372"/>
        <end position="395"/>
    </location>
</feature>
<dbReference type="Pfam" id="PF15072">
    <property type="entry name" value="HROB"/>
    <property type="match status" value="1"/>
</dbReference>
<reference evidence="4" key="2">
    <citation type="submission" date="2025-08" db="UniProtKB">
        <authorList>
            <consortium name="RefSeq"/>
        </authorList>
    </citation>
    <scope>IDENTIFICATION</scope>
</reference>
<dbReference type="InParanoid" id="A0A6I9TJ58"/>
<dbReference type="KEGG" id="sind:105166506"/>
<evidence type="ECO:0000256" key="1">
    <source>
        <dbReference type="SAM" id="MobiDB-lite"/>
    </source>
</evidence>
<dbReference type="AlphaFoldDB" id="A0A6I9TJ58"/>
<organism evidence="3 4">
    <name type="scientific">Sesamum indicum</name>
    <name type="common">Oriental sesame</name>
    <name type="synonym">Sesamum orientale</name>
    <dbReference type="NCBI Taxonomy" id="4182"/>
    <lineage>
        <taxon>Eukaryota</taxon>
        <taxon>Viridiplantae</taxon>
        <taxon>Streptophyta</taxon>
        <taxon>Embryophyta</taxon>
        <taxon>Tracheophyta</taxon>
        <taxon>Spermatophyta</taxon>
        <taxon>Magnoliopsida</taxon>
        <taxon>eudicotyledons</taxon>
        <taxon>Gunneridae</taxon>
        <taxon>Pentapetalae</taxon>
        <taxon>asterids</taxon>
        <taxon>lamiids</taxon>
        <taxon>Lamiales</taxon>
        <taxon>Pedaliaceae</taxon>
        <taxon>Sesamum</taxon>
    </lineage>
</organism>
<dbReference type="RefSeq" id="XP_011084189.1">
    <property type="nucleotide sequence ID" value="XM_011085887.2"/>
</dbReference>
<reference evidence="3" key="1">
    <citation type="submission" date="2024-10" db="UniProtKB">
        <authorList>
            <consortium name="RefSeq"/>
        </authorList>
    </citation>
    <scope>NUCLEOTIDE SEQUENCE [LARGE SCALE GENOMIC DNA]</scope>
    <source>
        <strain evidence="3">cv. Zhongzhi No. 13</strain>
    </source>
</reference>
<keyword evidence="3" id="KW-1185">Reference proteome</keyword>
<evidence type="ECO:0000259" key="2">
    <source>
        <dbReference type="Pfam" id="PF15072"/>
    </source>
</evidence>
<sequence length="442" mass="48278">MEAEEPWEALDLDDSDLPSLLRACKRRRSPSPTTTATPAAANPLPQSPASQPSQNHPEQLQHQPPPSTSRPRSIPGPAGAVQAAILRKNLDSESLNFSCRRDGNCEDLNGSNHSDGVISTQDYIRRAMEDTAEFDDDFTGHPWLSALQFLGAEAGVIRSTPISSIKKCLNAGKVVQVVAVIKSCTPNGLGGLMVLLKDPTGTVGATIHHKVLSESEFGKNISIGSVLILHKVAVFAPVRSAHYLNITLRNMVKVFSQDSCSTSKLQGCAYPVQYADPEYCGKAKAMEMTTMQSVTVEAIEKRQCTREAENLQSFSVIQRQNLFTVSVRSKNSATISESAAWREPKSLSQDACKEVPEQMTRTRITADHLEFVNGNDKSKRNGNDTNDMTNSVGKSSCEEIQGADVVQMQRQPQISKTSLPQWTDEQLDELFAGDEDGGSLFW</sequence>
<dbReference type="InterPro" id="IPR028045">
    <property type="entry name" value="HROB"/>
</dbReference>
<protein>
    <submittedName>
        <fullName evidence="4">Uncharacterized protein C17orf53</fullName>
    </submittedName>
</protein>
<accession>A0A6I9TJ58</accession>
<feature type="compositionally biased region" description="Low complexity" evidence="1">
    <location>
        <begin position="30"/>
        <end position="55"/>
    </location>
</feature>